<keyword evidence="2 5" id="KW-0812">Transmembrane</keyword>
<evidence type="ECO:0000256" key="5">
    <source>
        <dbReference type="SAM" id="Phobius"/>
    </source>
</evidence>
<name>A0AB39TFI1_9ACTN</name>
<dbReference type="InterPro" id="IPR036259">
    <property type="entry name" value="MFS_trans_sf"/>
</dbReference>
<feature type="transmembrane region" description="Helical" evidence="5">
    <location>
        <begin position="197"/>
        <end position="216"/>
    </location>
</feature>
<evidence type="ECO:0000256" key="1">
    <source>
        <dbReference type="ARBA" id="ARBA00004651"/>
    </source>
</evidence>
<keyword evidence="4 5" id="KW-0472">Membrane</keyword>
<feature type="transmembrane region" description="Helical" evidence="5">
    <location>
        <begin position="303"/>
        <end position="325"/>
    </location>
</feature>
<feature type="transmembrane region" description="Helical" evidence="5">
    <location>
        <begin position="70"/>
        <end position="86"/>
    </location>
</feature>
<feature type="transmembrane region" description="Helical" evidence="5">
    <location>
        <begin position="418"/>
        <end position="436"/>
    </location>
</feature>
<dbReference type="Pfam" id="PF07690">
    <property type="entry name" value="MFS_1"/>
    <property type="match status" value="1"/>
</dbReference>
<feature type="transmembrane region" description="Helical" evidence="5">
    <location>
        <begin position="362"/>
        <end position="383"/>
    </location>
</feature>
<dbReference type="CDD" id="cd17393">
    <property type="entry name" value="MFS_MosC_like"/>
    <property type="match status" value="1"/>
</dbReference>
<dbReference type="InterPro" id="IPR011701">
    <property type="entry name" value="MFS"/>
</dbReference>
<feature type="transmembrane region" description="Helical" evidence="5">
    <location>
        <begin position="390"/>
        <end position="412"/>
    </location>
</feature>
<proteinExistence type="predicted"/>
<reference evidence="7" key="1">
    <citation type="submission" date="2024-07" db="EMBL/GenBank/DDBJ databases">
        <authorList>
            <person name="Yu S.T."/>
        </authorList>
    </citation>
    <scope>NUCLEOTIDE SEQUENCE</scope>
    <source>
        <strain evidence="7">Y1</strain>
    </source>
</reference>
<dbReference type="SUPFAM" id="SSF103473">
    <property type="entry name" value="MFS general substrate transporter"/>
    <property type="match status" value="1"/>
</dbReference>
<evidence type="ECO:0000259" key="6">
    <source>
        <dbReference type="PROSITE" id="PS50850"/>
    </source>
</evidence>
<keyword evidence="3 5" id="KW-1133">Transmembrane helix</keyword>
<feature type="transmembrane region" description="Helical" evidence="5">
    <location>
        <begin position="133"/>
        <end position="151"/>
    </location>
</feature>
<protein>
    <submittedName>
        <fullName evidence="7">MFS transporter</fullName>
    </submittedName>
</protein>
<feature type="domain" description="Major facilitator superfamily (MFS) profile" evidence="6">
    <location>
        <begin position="68"/>
        <end position="445"/>
    </location>
</feature>
<evidence type="ECO:0000313" key="7">
    <source>
        <dbReference type="EMBL" id="XDQ77463.1"/>
    </source>
</evidence>
<gene>
    <name evidence="7" type="ORF">AB2U05_02670</name>
</gene>
<dbReference type="GO" id="GO:0005886">
    <property type="term" value="C:plasma membrane"/>
    <property type="evidence" value="ECO:0007669"/>
    <property type="project" value="UniProtKB-SubCell"/>
</dbReference>
<accession>A0AB39TFI1</accession>
<comment type="subcellular location">
    <subcellularLocation>
        <location evidence="1">Cell membrane</location>
        <topology evidence="1">Multi-pass membrane protein</topology>
    </subcellularLocation>
</comment>
<dbReference type="AlphaFoldDB" id="A0AB39TFI1"/>
<dbReference type="GO" id="GO:0022857">
    <property type="term" value="F:transmembrane transporter activity"/>
    <property type="evidence" value="ECO:0007669"/>
    <property type="project" value="InterPro"/>
</dbReference>
<dbReference type="Gene3D" id="1.20.1250.20">
    <property type="entry name" value="MFS general substrate transporter like domains"/>
    <property type="match status" value="1"/>
</dbReference>
<feature type="transmembrane region" description="Helical" evidence="5">
    <location>
        <begin position="157"/>
        <end position="176"/>
    </location>
</feature>
<dbReference type="PROSITE" id="PS50850">
    <property type="entry name" value="MFS"/>
    <property type="match status" value="1"/>
</dbReference>
<feature type="transmembrane region" description="Helical" evidence="5">
    <location>
        <begin position="222"/>
        <end position="242"/>
    </location>
</feature>
<dbReference type="PANTHER" id="PTHR23514">
    <property type="entry name" value="BYPASS OF STOP CODON PROTEIN 6"/>
    <property type="match status" value="1"/>
</dbReference>
<feature type="transmembrane region" description="Helical" evidence="5">
    <location>
        <begin position="106"/>
        <end position="126"/>
    </location>
</feature>
<organism evidence="7">
    <name type="scientific">Streptomyces sp. Y1</name>
    <dbReference type="NCBI Taxonomy" id="3238634"/>
    <lineage>
        <taxon>Bacteria</taxon>
        <taxon>Bacillati</taxon>
        <taxon>Actinomycetota</taxon>
        <taxon>Actinomycetes</taxon>
        <taxon>Kitasatosporales</taxon>
        <taxon>Streptomycetaceae</taxon>
        <taxon>Streptomyces</taxon>
    </lineage>
</organism>
<feature type="transmembrane region" description="Helical" evidence="5">
    <location>
        <begin position="337"/>
        <end position="356"/>
    </location>
</feature>
<evidence type="ECO:0000256" key="3">
    <source>
        <dbReference type="ARBA" id="ARBA00022989"/>
    </source>
</evidence>
<dbReference type="PANTHER" id="PTHR23514:SF13">
    <property type="entry name" value="INNER MEMBRANE PROTEIN YBJJ"/>
    <property type="match status" value="1"/>
</dbReference>
<feature type="transmembrane region" description="Helical" evidence="5">
    <location>
        <begin position="263"/>
        <end position="283"/>
    </location>
</feature>
<evidence type="ECO:0000256" key="4">
    <source>
        <dbReference type="ARBA" id="ARBA00023136"/>
    </source>
</evidence>
<dbReference type="InterPro" id="IPR051788">
    <property type="entry name" value="MFS_Transporter"/>
</dbReference>
<dbReference type="EMBL" id="CP163445">
    <property type="protein sequence ID" value="XDQ77463.1"/>
    <property type="molecule type" value="Genomic_DNA"/>
</dbReference>
<dbReference type="RefSeq" id="WP_369182295.1">
    <property type="nucleotide sequence ID" value="NZ_CP163445.1"/>
</dbReference>
<sequence length="460" mass="46623">MGLAGLPRPARDRAAGELRLPGGLHGDAAPSSLPAPHRPVRRARLQSRSGLIRMPRHTPPVRDDFRRSQLAIAALFFVLGFQYASWVSRVPALKARLGLGEAQIGLLLMTCGIGAAVSFPLVAALMRRFGSRLLSVLSALALGGILLALSVVPNYPVTLLVLFCDGVAVGCLNVAMNAQGAALEARYERATMSRLHATFSAGSFLAALLASGVNAFTGTIAVHFGLAVLVLLALVAAARPGLLADGPQEGAAPAERAVKKRRGLALPAVATLWMGLAMVFGTVTEGAMNDWSALYLKDVVGAGAGLAPLGIAVVSVMMVLARLFADGWRTRFGDGRIVRLGSLLAGGGLALALLAGGVVPTLLGFACVGLGVAAVTPCVYVAAAREGSDALSVVAATGTTGLLAGPAVIGFIAGGAGLAWGMAAVAASAAVVALCATRIRWPAVAGPAEPVEGRLAPEPG</sequence>
<evidence type="ECO:0000256" key="2">
    <source>
        <dbReference type="ARBA" id="ARBA00022692"/>
    </source>
</evidence>
<dbReference type="InterPro" id="IPR020846">
    <property type="entry name" value="MFS_dom"/>
</dbReference>